<reference evidence="1" key="2">
    <citation type="submission" date="2020-08" db="EMBL/GenBank/DDBJ databases">
        <authorList>
            <person name="Chen M."/>
            <person name="Teng W."/>
            <person name="Zhao L."/>
            <person name="Hu C."/>
            <person name="Zhou Y."/>
            <person name="Han B."/>
            <person name="Song L."/>
            <person name="Shu W."/>
        </authorList>
    </citation>
    <scope>NUCLEOTIDE SEQUENCE</scope>
    <source>
        <strain evidence="1">FACHB-1277</strain>
    </source>
</reference>
<comment type="caution">
    <text evidence="1">The sequence shown here is derived from an EMBL/GenBank/DDBJ whole genome shotgun (WGS) entry which is preliminary data.</text>
</comment>
<accession>A0A926Z6S6</accession>
<protein>
    <submittedName>
        <fullName evidence="1">Uncharacterized protein</fullName>
    </submittedName>
</protein>
<name>A0A926Z6S6_9CYAN</name>
<dbReference type="EMBL" id="JACJPY010000038">
    <property type="protein sequence ID" value="MBD2150967.1"/>
    <property type="molecule type" value="Genomic_DNA"/>
</dbReference>
<gene>
    <name evidence="1" type="ORF">H6F44_12680</name>
</gene>
<dbReference type="RefSeq" id="WP_190351330.1">
    <property type="nucleotide sequence ID" value="NZ_JACJPY010000038.1"/>
</dbReference>
<organism evidence="1 2">
    <name type="scientific">Pseudanabaena cinerea FACHB-1277</name>
    <dbReference type="NCBI Taxonomy" id="2949581"/>
    <lineage>
        <taxon>Bacteria</taxon>
        <taxon>Bacillati</taxon>
        <taxon>Cyanobacteriota</taxon>
        <taxon>Cyanophyceae</taxon>
        <taxon>Pseudanabaenales</taxon>
        <taxon>Pseudanabaenaceae</taxon>
        <taxon>Pseudanabaena</taxon>
        <taxon>Pseudanabaena cinerea</taxon>
    </lineage>
</organism>
<sequence>MSVVWIVTTGNSDVKLTDDTGWGHLRIKKIEQLYSCGFSPTEESNSDLLTLPARVMGIAYGDAIETYWERLTFPLLDGFCQEFKTDKKNKPDRIIVLLTDQEAIFDDYSRGDAACPYWQDTYTLQPILKHYFTQAFGEKFANEKIEFSVLKPQQGADGLDDWDATLTLVRLELARWEENKWISKSDRVIVSHQAGTPAISSAVQLTCLIRFGKKVEFLVSSELAPDRTKFLKGSSYFETLQFKKLEDLLARDDYAGVASVVQSLELEDSVLKVKLEHLLELAKLWNAAKFDEFANRMGLVTPIRVREWWWKGYEMAYLAVVRMKNGDPTEALFHSVRAIEGLICEWAIATHGSNIHYSFIKLDRNGNPALDARGSKIREYDSRRYRGDKEGSPIAKHTIDAKFGNALKYPNQKDDLNRNKLGLYGRVLYTLFESTFEPNSRLTDHPISIVWEQLADERNELFHRLRGMTPQEVYEAWGKGNQEQWTKILLDCLNLVAGQSFVSLKSASLMSQVHKDLEEVIKAIASY</sequence>
<evidence type="ECO:0000313" key="1">
    <source>
        <dbReference type="EMBL" id="MBD2150967.1"/>
    </source>
</evidence>
<dbReference type="AlphaFoldDB" id="A0A926Z6S6"/>
<reference evidence="1" key="1">
    <citation type="journal article" date="2015" name="ISME J.">
        <title>Draft Genome Sequence of Streptomyces incarnatus NRRL8089, which Produces the Nucleoside Antibiotic Sinefungin.</title>
        <authorList>
            <person name="Oshima K."/>
            <person name="Hattori M."/>
            <person name="Shimizu H."/>
            <person name="Fukuda K."/>
            <person name="Nemoto M."/>
            <person name="Inagaki K."/>
            <person name="Tamura T."/>
        </authorList>
    </citation>
    <scope>NUCLEOTIDE SEQUENCE</scope>
    <source>
        <strain evidence="1">FACHB-1277</strain>
    </source>
</reference>
<evidence type="ECO:0000313" key="2">
    <source>
        <dbReference type="Proteomes" id="UP000631421"/>
    </source>
</evidence>
<keyword evidence="2" id="KW-1185">Reference proteome</keyword>
<dbReference type="Proteomes" id="UP000631421">
    <property type="component" value="Unassembled WGS sequence"/>
</dbReference>
<proteinExistence type="predicted"/>